<dbReference type="AlphaFoldDB" id="A0A402AAK6"/>
<protein>
    <submittedName>
        <fullName evidence="2">Uncharacterized protein</fullName>
    </submittedName>
</protein>
<accession>A0A402AAK6</accession>
<organism evidence="2 3">
    <name type="scientific">Dictyobacter kobayashii</name>
    <dbReference type="NCBI Taxonomy" id="2014872"/>
    <lineage>
        <taxon>Bacteria</taxon>
        <taxon>Bacillati</taxon>
        <taxon>Chloroflexota</taxon>
        <taxon>Ktedonobacteria</taxon>
        <taxon>Ktedonobacterales</taxon>
        <taxon>Dictyobacteraceae</taxon>
        <taxon>Dictyobacter</taxon>
    </lineage>
</organism>
<sequence length="135" mass="15213">MEKKTFGEPVQTATVVGAAYGIHRTTLTQAAKAGVLGRSAYRSGDAWLIKTDHPDFWEWVQEHEYHPRVKGYRKQQAAKAAQQGLLEEAEKPETVRGQASDCDAAGERLRGPVPRSRSRGRKGEETPWQRCLRPW</sequence>
<gene>
    <name evidence="2" type="ORF">KDK_00030</name>
</gene>
<keyword evidence="3" id="KW-1185">Reference proteome</keyword>
<feature type="compositionally biased region" description="Low complexity" evidence="1">
    <location>
        <begin position="74"/>
        <end position="83"/>
    </location>
</feature>
<comment type="caution">
    <text evidence="2">The sequence shown here is derived from an EMBL/GenBank/DDBJ whole genome shotgun (WGS) entry which is preliminary data.</text>
</comment>
<dbReference type="OrthoDB" id="9802600at2"/>
<name>A0A402AAK6_9CHLR</name>
<evidence type="ECO:0000256" key="1">
    <source>
        <dbReference type="SAM" id="MobiDB-lite"/>
    </source>
</evidence>
<evidence type="ECO:0000313" key="3">
    <source>
        <dbReference type="Proteomes" id="UP000287188"/>
    </source>
</evidence>
<evidence type="ECO:0000313" key="2">
    <source>
        <dbReference type="EMBL" id="GCE16203.1"/>
    </source>
</evidence>
<proteinExistence type="predicted"/>
<dbReference type="RefSeq" id="WP_126548153.1">
    <property type="nucleotide sequence ID" value="NZ_BIFS01000001.1"/>
</dbReference>
<reference evidence="3" key="1">
    <citation type="submission" date="2018-12" db="EMBL/GenBank/DDBJ databases">
        <title>Tengunoibacter tsumagoiensis gen. nov., sp. nov., Dictyobacter kobayashii sp. nov., D. alpinus sp. nov., and D. joshuensis sp. nov. and description of Dictyobacteraceae fam. nov. within the order Ktedonobacterales isolated from Tengu-no-mugimeshi.</title>
        <authorList>
            <person name="Wang C.M."/>
            <person name="Zheng Y."/>
            <person name="Sakai Y."/>
            <person name="Toyoda A."/>
            <person name="Minakuchi Y."/>
            <person name="Abe K."/>
            <person name="Yokota A."/>
            <person name="Yabe S."/>
        </authorList>
    </citation>
    <scope>NUCLEOTIDE SEQUENCE [LARGE SCALE GENOMIC DNA]</scope>
    <source>
        <strain evidence="3">Uno11</strain>
    </source>
</reference>
<dbReference type="Proteomes" id="UP000287188">
    <property type="component" value="Unassembled WGS sequence"/>
</dbReference>
<feature type="region of interest" description="Disordered" evidence="1">
    <location>
        <begin position="71"/>
        <end position="135"/>
    </location>
</feature>
<dbReference type="EMBL" id="BIFS01000001">
    <property type="protein sequence ID" value="GCE16203.1"/>
    <property type="molecule type" value="Genomic_DNA"/>
</dbReference>